<comment type="similarity">
    <text evidence="6">Belongs to the mitochondrion-specific ribosomal protein mL54 family.</text>
</comment>
<accession>A0A232EP55</accession>
<sequence>MSLFMLHRLLRAPRKIIPVEYCLQVNNYAIPGMSLGKGKKLGKGKGTTVEKKLLPVETDANKLVTYCCGTNLLKEGGEDVKLKPDEEYPDWLWTIRTGPAPKLEELDPNTKEYWKRLRREGIKRNNKLKSLRKF</sequence>
<dbReference type="OrthoDB" id="10252718at2759"/>
<evidence type="ECO:0000256" key="5">
    <source>
        <dbReference type="ARBA" id="ARBA00023274"/>
    </source>
</evidence>
<evidence type="ECO:0000256" key="2">
    <source>
        <dbReference type="ARBA" id="ARBA00022946"/>
    </source>
</evidence>
<keyword evidence="3" id="KW-0689">Ribosomal protein</keyword>
<dbReference type="STRING" id="543379.A0A232EP55"/>
<evidence type="ECO:0000256" key="7">
    <source>
        <dbReference type="ARBA" id="ARBA00035179"/>
    </source>
</evidence>
<comment type="subcellular location">
    <subcellularLocation>
        <location evidence="1">Mitochondrion</location>
    </subcellularLocation>
</comment>
<keyword evidence="5" id="KW-0687">Ribonucleoprotein</keyword>
<name>A0A232EP55_9HYME</name>
<dbReference type="Pfam" id="PF08561">
    <property type="entry name" value="Ribosomal_L37"/>
    <property type="match status" value="1"/>
</dbReference>
<dbReference type="PANTHER" id="PTHR28595:SF1">
    <property type="entry name" value="LARGE RIBOSOMAL SUBUNIT PROTEIN ML54"/>
    <property type="match status" value="1"/>
</dbReference>
<dbReference type="AlphaFoldDB" id="A0A232EP55"/>
<dbReference type="PANTHER" id="PTHR28595">
    <property type="entry name" value="39S RIBOSOMAL PROTEIN L54, MITOCHONDRIAL"/>
    <property type="match status" value="1"/>
</dbReference>
<keyword evidence="9" id="KW-1185">Reference proteome</keyword>
<reference evidence="8 9" key="1">
    <citation type="journal article" date="2017" name="Curr. Biol.">
        <title>The Evolution of Venom by Co-option of Single-Copy Genes.</title>
        <authorList>
            <person name="Martinson E.O."/>
            <person name="Mrinalini"/>
            <person name="Kelkar Y.D."/>
            <person name="Chang C.H."/>
            <person name="Werren J.H."/>
        </authorList>
    </citation>
    <scope>NUCLEOTIDE SEQUENCE [LARGE SCALE GENOMIC DNA]</scope>
    <source>
        <strain evidence="8 9">Alberta</strain>
        <tissue evidence="8">Whole body</tissue>
    </source>
</reference>
<evidence type="ECO:0000313" key="8">
    <source>
        <dbReference type="EMBL" id="OXU20121.1"/>
    </source>
</evidence>
<evidence type="ECO:0000313" key="9">
    <source>
        <dbReference type="Proteomes" id="UP000215335"/>
    </source>
</evidence>
<dbReference type="EMBL" id="NNAY01003012">
    <property type="protein sequence ID" value="OXU20121.1"/>
    <property type="molecule type" value="Genomic_DNA"/>
</dbReference>
<evidence type="ECO:0000256" key="1">
    <source>
        <dbReference type="ARBA" id="ARBA00004173"/>
    </source>
</evidence>
<dbReference type="Proteomes" id="UP000215335">
    <property type="component" value="Unassembled WGS sequence"/>
</dbReference>
<dbReference type="GO" id="GO:0003735">
    <property type="term" value="F:structural constituent of ribosome"/>
    <property type="evidence" value="ECO:0007669"/>
    <property type="project" value="TreeGrafter"/>
</dbReference>
<protein>
    <recommendedName>
        <fullName evidence="7">Large ribosomal subunit protein mL54</fullName>
    </recommendedName>
</protein>
<evidence type="ECO:0000256" key="6">
    <source>
        <dbReference type="ARBA" id="ARBA00033752"/>
    </source>
</evidence>
<dbReference type="GO" id="GO:0005762">
    <property type="term" value="C:mitochondrial large ribosomal subunit"/>
    <property type="evidence" value="ECO:0007669"/>
    <property type="project" value="TreeGrafter"/>
</dbReference>
<organism evidence="8 9">
    <name type="scientific">Trichomalopsis sarcophagae</name>
    <dbReference type="NCBI Taxonomy" id="543379"/>
    <lineage>
        <taxon>Eukaryota</taxon>
        <taxon>Metazoa</taxon>
        <taxon>Ecdysozoa</taxon>
        <taxon>Arthropoda</taxon>
        <taxon>Hexapoda</taxon>
        <taxon>Insecta</taxon>
        <taxon>Pterygota</taxon>
        <taxon>Neoptera</taxon>
        <taxon>Endopterygota</taxon>
        <taxon>Hymenoptera</taxon>
        <taxon>Apocrita</taxon>
        <taxon>Proctotrupomorpha</taxon>
        <taxon>Chalcidoidea</taxon>
        <taxon>Pteromalidae</taxon>
        <taxon>Pteromalinae</taxon>
        <taxon>Trichomalopsis</taxon>
    </lineage>
</organism>
<evidence type="ECO:0000256" key="3">
    <source>
        <dbReference type="ARBA" id="ARBA00022980"/>
    </source>
</evidence>
<comment type="caution">
    <text evidence="8">The sequence shown here is derived from an EMBL/GenBank/DDBJ whole genome shotgun (WGS) entry which is preliminary data.</text>
</comment>
<gene>
    <name evidence="8" type="ORF">TSAR_013988</name>
</gene>
<keyword evidence="2" id="KW-0809">Transit peptide</keyword>
<proteinExistence type="inferred from homology"/>
<dbReference type="InterPro" id="IPR013870">
    <property type="entry name" value="Ribosomal_mL54"/>
</dbReference>
<keyword evidence="4" id="KW-0496">Mitochondrion</keyword>
<evidence type="ECO:0000256" key="4">
    <source>
        <dbReference type="ARBA" id="ARBA00023128"/>
    </source>
</evidence>